<dbReference type="InterPro" id="IPR004468">
    <property type="entry name" value="CTP_synthase"/>
</dbReference>
<protein>
    <submittedName>
        <fullName evidence="1">Uncharacterized protein</fullName>
    </submittedName>
</protein>
<evidence type="ECO:0000313" key="1">
    <source>
        <dbReference type="EMBL" id="KAI7751833.1"/>
    </source>
</evidence>
<dbReference type="EMBL" id="JAMZMK010005803">
    <property type="protein sequence ID" value="KAI7751833.1"/>
    <property type="molecule type" value="Genomic_DNA"/>
</dbReference>
<name>A0AAD5D0W4_AMBAR</name>
<dbReference type="GO" id="GO:0003883">
    <property type="term" value="F:CTP synthase activity"/>
    <property type="evidence" value="ECO:0007669"/>
    <property type="project" value="InterPro"/>
</dbReference>
<comment type="caution">
    <text evidence="1">The sequence shown here is derived from an EMBL/GenBank/DDBJ whole genome shotgun (WGS) entry which is preliminary data.</text>
</comment>
<dbReference type="Gene3D" id="3.40.50.880">
    <property type="match status" value="1"/>
</dbReference>
<dbReference type="InterPro" id="IPR029062">
    <property type="entry name" value="Class_I_gatase-like"/>
</dbReference>
<dbReference type="GO" id="GO:0006241">
    <property type="term" value="P:CTP biosynthetic process"/>
    <property type="evidence" value="ECO:0007669"/>
    <property type="project" value="TreeGrafter"/>
</dbReference>
<dbReference type="PANTHER" id="PTHR11550:SF34">
    <property type="entry name" value="CTP SYNTHASE"/>
    <property type="match status" value="1"/>
</dbReference>
<dbReference type="GO" id="GO:0019856">
    <property type="term" value="P:pyrimidine nucleobase biosynthetic process"/>
    <property type="evidence" value="ECO:0007669"/>
    <property type="project" value="TreeGrafter"/>
</dbReference>
<dbReference type="GO" id="GO:0042802">
    <property type="term" value="F:identical protein binding"/>
    <property type="evidence" value="ECO:0007669"/>
    <property type="project" value="TreeGrafter"/>
</dbReference>
<sequence>DQKAHEAILKVLELPSISSKPVLGEWTARAQVCDKLNEPIRIAMVGKYTGLSDSYLSVLKVLLHSTHILF</sequence>
<dbReference type="PANTHER" id="PTHR11550">
    <property type="entry name" value="CTP SYNTHASE"/>
    <property type="match status" value="1"/>
</dbReference>
<accession>A0AAD5D0W4</accession>
<dbReference type="Proteomes" id="UP001206925">
    <property type="component" value="Unassembled WGS sequence"/>
</dbReference>
<gene>
    <name evidence="1" type="ORF">M8C21_003653</name>
</gene>
<keyword evidence="2" id="KW-1185">Reference proteome</keyword>
<feature type="non-terminal residue" evidence="1">
    <location>
        <position position="1"/>
    </location>
</feature>
<evidence type="ECO:0000313" key="2">
    <source>
        <dbReference type="Proteomes" id="UP001206925"/>
    </source>
</evidence>
<reference evidence="1" key="1">
    <citation type="submission" date="2022-06" db="EMBL/GenBank/DDBJ databases">
        <title>Uncovering the hologenomic basis of an extraordinary plant invasion.</title>
        <authorList>
            <person name="Bieker V.C."/>
            <person name="Martin M.D."/>
            <person name="Gilbert T."/>
            <person name="Hodgins K."/>
            <person name="Battlay P."/>
            <person name="Petersen B."/>
            <person name="Wilson J."/>
        </authorList>
    </citation>
    <scope>NUCLEOTIDE SEQUENCE</scope>
    <source>
        <strain evidence="1">AA19_3_7</strain>
        <tissue evidence="1">Leaf</tissue>
    </source>
</reference>
<organism evidence="1 2">
    <name type="scientific">Ambrosia artemisiifolia</name>
    <name type="common">Common ragweed</name>
    <dbReference type="NCBI Taxonomy" id="4212"/>
    <lineage>
        <taxon>Eukaryota</taxon>
        <taxon>Viridiplantae</taxon>
        <taxon>Streptophyta</taxon>
        <taxon>Embryophyta</taxon>
        <taxon>Tracheophyta</taxon>
        <taxon>Spermatophyta</taxon>
        <taxon>Magnoliopsida</taxon>
        <taxon>eudicotyledons</taxon>
        <taxon>Gunneridae</taxon>
        <taxon>Pentapetalae</taxon>
        <taxon>asterids</taxon>
        <taxon>campanulids</taxon>
        <taxon>Asterales</taxon>
        <taxon>Asteraceae</taxon>
        <taxon>Asteroideae</taxon>
        <taxon>Heliantheae alliance</taxon>
        <taxon>Heliantheae</taxon>
        <taxon>Ambrosia</taxon>
    </lineage>
</organism>
<proteinExistence type="predicted"/>
<dbReference type="AlphaFoldDB" id="A0AAD5D0W4"/>